<reference evidence="3 4" key="1">
    <citation type="journal article" date="2013" name="Stand. Genomic Sci.">
        <title>Genomic Encyclopedia of Type Strains, Phase I: The one thousand microbial genomes (KMG-I) project.</title>
        <authorList>
            <person name="Kyrpides N.C."/>
            <person name="Woyke T."/>
            <person name="Eisen J.A."/>
            <person name="Garrity G."/>
            <person name="Lilburn T.G."/>
            <person name="Beck B.J."/>
            <person name="Whitman W.B."/>
            <person name="Hugenholtz P."/>
            <person name="Klenk H.P."/>
        </authorList>
    </citation>
    <scope>NUCLEOTIDE SEQUENCE [LARGE SCALE GENOMIC DNA]</scope>
    <source>
        <strain evidence="3 4">DSM 45044</strain>
    </source>
</reference>
<gene>
    <name evidence="3" type="ORF">LX16_0615</name>
</gene>
<dbReference type="Proteomes" id="UP000321617">
    <property type="component" value="Unassembled WGS sequence"/>
</dbReference>
<evidence type="ECO:0000313" key="3">
    <source>
        <dbReference type="EMBL" id="TWJ14921.1"/>
    </source>
</evidence>
<name>A0A562VAQ3_9ACTN</name>
<evidence type="ECO:0000259" key="2">
    <source>
        <dbReference type="Pfam" id="PF26572"/>
    </source>
</evidence>
<sequence>MLSTAAPGDLRTFLARLRRLDPAALVRIRPEPDGGVRLWTVLPFHVLATRAMPGRTPGDVTVRAADLWDGLTSDTVPTRYDGQWRGMLPDPAAPVIEELTAAECQRIGRQAAESLDRARDRARREGRAVGERRLRDTLLDHTAFTVATGSERHTVRLRLVIGLLRMGFAPEGPVAVRRSGDRIGLEGVHGAVWNPSAGLRMLT</sequence>
<organism evidence="3 4">
    <name type="scientific">Stackebrandtia albiflava</name>
    <dbReference type="NCBI Taxonomy" id="406432"/>
    <lineage>
        <taxon>Bacteria</taxon>
        <taxon>Bacillati</taxon>
        <taxon>Actinomycetota</taxon>
        <taxon>Actinomycetes</taxon>
        <taxon>Glycomycetales</taxon>
        <taxon>Glycomycetaceae</taxon>
        <taxon>Stackebrandtia</taxon>
    </lineage>
</organism>
<dbReference type="InterPro" id="IPR058498">
    <property type="entry name" value="DUF8185"/>
</dbReference>
<protein>
    <submittedName>
        <fullName evidence="3">Uncharacterized protein</fullName>
    </submittedName>
</protein>
<accession>A0A562VAQ3</accession>
<feature type="domain" description="DUF8185" evidence="2">
    <location>
        <begin position="104"/>
        <end position="197"/>
    </location>
</feature>
<dbReference type="RefSeq" id="WP_147132759.1">
    <property type="nucleotide sequence ID" value="NZ_BAABIJ010000001.1"/>
</dbReference>
<dbReference type="Pfam" id="PF26035">
    <property type="entry name" value="DUF8010"/>
    <property type="match status" value="1"/>
</dbReference>
<proteinExistence type="predicted"/>
<keyword evidence="4" id="KW-1185">Reference proteome</keyword>
<dbReference type="InterPro" id="IPR058323">
    <property type="entry name" value="DUF8010"/>
</dbReference>
<dbReference type="EMBL" id="VLLL01000005">
    <property type="protein sequence ID" value="TWJ14921.1"/>
    <property type="molecule type" value="Genomic_DNA"/>
</dbReference>
<comment type="caution">
    <text evidence="3">The sequence shown here is derived from an EMBL/GenBank/DDBJ whole genome shotgun (WGS) entry which is preliminary data.</text>
</comment>
<feature type="domain" description="DUF8010" evidence="1">
    <location>
        <begin position="7"/>
        <end position="74"/>
    </location>
</feature>
<dbReference type="OrthoDB" id="5189942at2"/>
<evidence type="ECO:0000259" key="1">
    <source>
        <dbReference type="Pfam" id="PF26035"/>
    </source>
</evidence>
<evidence type="ECO:0000313" key="4">
    <source>
        <dbReference type="Proteomes" id="UP000321617"/>
    </source>
</evidence>
<dbReference type="Pfam" id="PF26572">
    <property type="entry name" value="DUF8185"/>
    <property type="match status" value="1"/>
</dbReference>
<dbReference type="AlphaFoldDB" id="A0A562VAQ3"/>